<comment type="caution">
    <text evidence="3">The sequence shown here is derived from an EMBL/GenBank/DDBJ whole genome shotgun (WGS) entry which is preliminary data.</text>
</comment>
<reference evidence="3" key="1">
    <citation type="journal article" date="2020" name="Fungal Divers.">
        <title>Resolving the Mortierellaceae phylogeny through synthesis of multi-gene phylogenetics and phylogenomics.</title>
        <authorList>
            <person name="Vandepol N."/>
            <person name="Liber J."/>
            <person name="Desiro A."/>
            <person name="Na H."/>
            <person name="Kennedy M."/>
            <person name="Barry K."/>
            <person name="Grigoriev I.V."/>
            <person name="Miller A.N."/>
            <person name="O'Donnell K."/>
            <person name="Stajich J.E."/>
            <person name="Bonito G."/>
        </authorList>
    </citation>
    <scope>NUCLEOTIDE SEQUENCE</scope>
    <source>
        <strain evidence="3">KOD948</strain>
    </source>
</reference>
<evidence type="ECO:0000256" key="1">
    <source>
        <dbReference type="SAM" id="MobiDB-lite"/>
    </source>
</evidence>
<name>A0A9P6QB66_9FUNG</name>
<keyword evidence="2" id="KW-0472">Membrane</keyword>
<organism evidence="3 4">
    <name type="scientific">Mortierella polycephala</name>
    <dbReference type="NCBI Taxonomy" id="41804"/>
    <lineage>
        <taxon>Eukaryota</taxon>
        <taxon>Fungi</taxon>
        <taxon>Fungi incertae sedis</taxon>
        <taxon>Mucoromycota</taxon>
        <taxon>Mortierellomycotina</taxon>
        <taxon>Mortierellomycetes</taxon>
        <taxon>Mortierellales</taxon>
        <taxon>Mortierellaceae</taxon>
        <taxon>Mortierella</taxon>
    </lineage>
</organism>
<feature type="compositionally biased region" description="Low complexity" evidence="1">
    <location>
        <begin position="107"/>
        <end position="132"/>
    </location>
</feature>
<keyword evidence="4" id="KW-1185">Reference proteome</keyword>
<evidence type="ECO:0000313" key="3">
    <source>
        <dbReference type="EMBL" id="KAG0263940.1"/>
    </source>
</evidence>
<dbReference type="EMBL" id="JAAAJA010000061">
    <property type="protein sequence ID" value="KAG0263940.1"/>
    <property type="molecule type" value="Genomic_DNA"/>
</dbReference>
<keyword evidence="2" id="KW-0812">Transmembrane</keyword>
<dbReference type="OrthoDB" id="2413528at2759"/>
<gene>
    <name evidence="3" type="ORF">BG011_007773</name>
</gene>
<sequence length="163" mass="16479">MAQQAYPTVPIAATVWNAGANVTVQWKLNASGEKAALAVDLFKGDPAHQTLVKKLGTGALGKTSLKATLPAKLDSDWYSVRIGDSYSHYFMIKGTGPVPTGSPPTAAPTVLPTASSAANSTTTPTGTQSIASPTQSTSSASYLSTAPMAVIAGAVVAAALALF</sequence>
<protein>
    <submittedName>
        <fullName evidence="3">Uncharacterized protein</fullName>
    </submittedName>
</protein>
<keyword evidence="2" id="KW-1133">Transmembrane helix</keyword>
<feature type="region of interest" description="Disordered" evidence="1">
    <location>
        <begin position="101"/>
        <end position="135"/>
    </location>
</feature>
<accession>A0A9P6QB66</accession>
<evidence type="ECO:0000313" key="4">
    <source>
        <dbReference type="Proteomes" id="UP000726737"/>
    </source>
</evidence>
<proteinExistence type="predicted"/>
<feature type="transmembrane region" description="Helical" evidence="2">
    <location>
        <begin position="142"/>
        <end position="162"/>
    </location>
</feature>
<evidence type="ECO:0000256" key="2">
    <source>
        <dbReference type="SAM" id="Phobius"/>
    </source>
</evidence>
<dbReference type="Proteomes" id="UP000726737">
    <property type="component" value="Unassembled WGS sequence"/>
</dbReference>
<dbReference type="AlphaFoldDB" id="A0A9P6QB66"/>